<comment type="caution">
    <text evidence="2">The sequence shown here is derived from an EMBL/GenBank/DDBJ whole genome shotgun (WGS) entry which is preliminary data.</text>
</comment>
<dbReference type="InterPro" id="IPR043502">
    <property type="entry name" value="DNA/RNA_pol_sf"/>
</dbReference>
<dbReference type="InterPro" id="IPR043128">
    <property type="entry name" value="Rev_trsase/Diguanyl_cyclase"/>
</dbReference>
<dbReference type="GO" id="GO:0003723">
    <property type="term" value="F:RNA binding"/>
    <property type="evidence" value="ECO:0007669"/>
    <property type="project" value="InterPro"/>
</dbReference>
<dbReference type="Gene3D" id="3.30.70.270">
    <property type="match status" value="1"/>
</dbReference>
<dbReference type="AlphaFoldDB" id="A0A8S9XEA0"/>
<dbReference type="OrthoDB" id="6776256at2759"/>
<protein>
    <recommendedName>
        <fullName evidence="1">RNA-directed RNA polymerase C-terminal domain-containing protein</fullName>
    </recommendedName>
</protein>
<evidence type="ECO:0000313" key="3">
    <source>
        <dbReference type="Proteomes" id="UP000466442"/>
    </source>
</evidence>
<dbReference type="Pfam" id="PF00680">
    <property type="entry name" value="RdRP_1"/>
    <property type="match status" value="1"/>
</dbReference>
<name>A0A8S9XEA0_APOLU</name>
<sequence>MNDKTRTFSSMLEPLPNGAPFPFNYQPSRIDRNALFALNRVFPMDAVASSRTQLLRSHLTLEALKEDLFRYDRTPTSRHVSPAYALAVASVIQDLDILKGTLIPLTHGAVAKHPNIPKTKSPGFPYKERGYKNKGEALADPKVLSEIRREWYSVERNAPVVLPDSACYARAQLCDRSKNKIRATWGIPLTVYLTEGQYFYPFRQHLKQLEHPIIAYGLEMATGGMQHVNTAVAQHHNRYVQLWDWRSFDKTVPAWLVRDAFNICATAFDWSKVQDVEGKIWPVDPVKSKRRWRKLVNYFIDTPVRLSTGERFIKHIGVLSGSCWTNVIDSIVNAIVMRYLIYELTEHLPLFDVYLGDDSVIILPELFSLERLAELAAHYFGMELNTDKSYITQNPANVFFLGYFNDNGHPTKPIDSIVASSIYPERPVRNKIDTVTRLIGQAYATFEPIHTTRFFKAAKILADEENLSNRDLEEWIHAHPANFKFLSTLGVDARTITIPDVDEEIPTWITQPSDTRREYIPRQYILEDLYQQGLLFLEWDPDPDLQQYD</sequence>
<keyword evidence="3" id="KW-1185">Reference proteome</keyword>
<evidence type="ECO:0000313" key="2">
    <source>
        <dbReference type="EMBL" id="KAF6207332.1"/>
    </source>
</evidence>
<dbReference type="GO" id="GO:0003968">
    <property type="term" value="F:RNA-directed RNA polymerase activity"/>
    <property type="evidence" value="ECO:0007669"/>
    <property type="project" value="InterPro"/>
</dbReference>
<dbReference type="GO" id="GO:0071897">
    <property type="term" value="P:DNA biosynthetic process"/>
    <property type="evidence" value="ECO:0007669"/>
    <property type="project" value="UniProtKB-ARBA"/>
</dbReference>
<accession>A0A8S9XEA0</accession>
<dbReference type="SUPFAM" id="SSF56672">
    <property type="entry name" value="DNA/RNA polymerases"/>
    <property type="match status" value="1"/>
</dbReference>
<dbReference type="Proteomes" id="UP000466442">
    <property type="component" value="Unassembled WGS sequence"/>
</dbReference>
<reference evidence="2" key="1">
    <citation type="journal article" date="2021" name="Mol. Ecol. Resour.">
        <title>Apolygus lucorum genome provides insights into omnivorousness and mesophyll feeding.</title>
        <authorList>
            <person name="Liu Y."/>
            <person name="Liu H."/>
            <person name="Wang H."/>
            <person name="Huang T."/>
            <person name="Liu B."/>
            <person name="Yang B."/>
            <person name="Yin L."/>
            <person name="Li B."/>
            <person name="Zhang Y."/>
            <person name="Zhang S."/>
            <person name="Jiang F."/>
            <person name="Zhang X."/>
            <person name="Ren Y."/>
            <person name="Wang B."/>
            <person name="Wang S."/>
            <person name="Lu Y."/>
            <person name="Wu K."/>
            <person name="Fan W."/>
            <person name="Wang G."/>
        </authorList>
    </citation>
    <scope>NUCLEOTIDE SEQUENCE</scope>
    <source>
        <strain evidence="2">12Hb</strain>
    </source>
</reference>
<proteinExistence type="predicted"/>
<dbReference type="EMBL" id="WIXP02000008">
    <property type="protein sequence ID" value="KAF6207332.1"/>
    <property type="molecule type" value="Genomic_DNA"/>
</dbReference>
<dbReference type="GO" id="GO:0006351">
    <property type="term" value="P:DNA-templated transcription"/>
    <property type="evidence" value="ECO:0007669"/>
    <property type="project" value="InterPro"/>
</dbReference>
<evidence type="ECO:0000259" key="1">
    <source>
        <dbReference type="Pfam" id="PF00680"/>
    </source>
</evidence>
<organism evidence="2 3">
    <name type="scientific">Apolygus lucorum</name>
    <name type="common">Small green plant bug</name>
    <name type="synonym">Lygocoris lucorum</name>
    <dbReference type="NCBI Taxonomy" id="248454"/>
    <lineage>
        <taxon>Eukaryota</taxon>
        <taxon>Metazoa</taxon>
        <taxon>Ecdysozoa</taxon>
        <taxon>Arthropoda</taxon>
        <taxon>Hexapoda</taxon>
        <taxon>Insecta</taxon>
        <taxon>Pterygota</taxon>
        <taxon>Neoptera</taxon>
        <taxon>Paraneoptera</taxon>
        <taxon>Hemiptera</taxon>
        <taxon>Heteroptera</taxon>
        <taxon>Panheteroptera</taxon>
        <taxon>Cimicomorpha</taxon>
        <taxon>Miridae</taxon>
        <taxon>Mirini</taxon>
        <taxon>Apolygus</taxon>
    </lineage>
</organism>
<dbReference type="InterPro" id="IPR001205">
    <property type="entry name" value="RNA-dir_pol_C"/>
</dbReference>
<gene>
    <name evidence="2" type="ORF">GE061_018573</name>
</gene>
<feature type="domain" description="RNA-directed RNA polymerase C-terminal" evidence="1">
    <location>
        <begin position="53"/>
        <end position="402"/>
    </location>
</feature>